<feature type="compositionally biased region" description="Low complexity" evidence="3">
    <location>
        <begin position="77"/>
        <end position="87"/>
    </location>
</feature>
<dbReference type="GO" id="GO:0009451">
    <property type="term" value="P:RNA modification"/>
    <property type="evidence" value="ECO:0007669"/>
    <property type="project" value="InterPro"/>
</dbReference>
<dbReference type="FunFam" id="1.25.40.10:FF:000396">
    <property type="entry name" value="Pentatricopeptide repeat-containing protein At2g36730"/>
    <property type="match status" value="1"/>
</dbReference>
<feature type="repeat" description="PPR" evidence="2">
    <location>
        <begin position="571"/>
        <end position="605"/>
    </location>
</feature>
<evidence type="ECO:0000256" key="3">
    <source>
        <dbReference type="SAM" id="MobiDB-lite"/>
    </source>
</evidence>
<dbReference type="Proteomes" id="UP001418222">
    <property type="component" value="Unassembled WGS sequence"/>
</dbReference>
<dbReference type="Pfam" id="PF13041">
    <property type="entry name" value="PPR_2"/>
    <property type="match status" value="4"/>
</dbReference>
<dbReference type="AlphaFoldDB" id="A0AAP0BZR6"/>
<evidence type="ECO:0000313" key="5">
    <source>
        <dbReference type="Proteomes" id="UP001418222"/>
    </source>
</evidence>
<protein>
    <submittedName>
        <fullName evidence="4">Pentatricopeptide repeat-containing protein</fullName>
    </submittedName>
</protein>
<feature type="repeat" description="PPR" evidence="2">
    <location>
        <begin position="369"/>
        <end position="403"/>
    </location>
</feature>
<evidence type="ECO:0000256" key="2">
    <source>
        <dbReference type="PROSITE-ProRule" id="PRU00708"/>
    </source>
</evidence>
<feature type="repeat" description="PPR" evidence="2">
    <location>
        <begin position="470"/>
        <end position="504"/>
    </location>
</feature>
<name>A0AAP0BZR6_9ASPA</name>
<dbReference type="FunFam" id="1.25.40.10:FF:000578">
    <property type="entry name" value="Pentatricopeptide repeat-containing protein"/>
    <property type="match status" value="1"/>
</dbReference>
<dbReference type="FunFam" id="1.25.40.10:FF:000073">
    <property type="entry name" value="Pentatricopeptide repeat-containing protein chloroplastic"/>
    <property type="match status" value="1"/>
</dbReference>
<proteinExistence type="predicted"/>
<dbReference type="GO" id="GO:0003723">
    <property type="term" value="F:RNA binding"/>
    <property type="evidence" value="ECO:0007669"/>
    <property type="project" value="InterPro"/>
</dbReference>
<dbReference type="Pfam" id="PF01535">
    <property type="entry name" value="PPR"/>
    <property type="match status" value="4"/>
</dbReference>
<evidence type="ECO:0000313" key="4">
    <source>
        <dbReference type="EMBL" id="KAK8954107.1"/>
    </source>
</evidence>
<dbReference type="FunFam" id="1.25.40.10:FF:000196">
    <property type="entry name" value="Pentatricopeptide repeat-containing protein At4g14850"/>
    <property type="match status" value="1"/>
</dbReference>
<organism evidence="4 5">
    <name type="scientific">Platanthera zijinensis</name>
    <dbReference type="NCBI Taxonomy" id="2320716"/>
    <lineage>
        <taxon>Eukaryota</taxon>
        <taxon>Viridiplantae</taxon>
        <taxon>Streptophyta</taxon>
        <taxon>Embryophyta</taxon>
        <taxon>Tracheophyta</taxon>
        <taxon>Spermatophyta</taxon>
        <taxon>Magnoliopsida</taxon>
        <taxon>Liliopsida</taxon>
        <taxon>Asparagales</taxon>
        <taxon>Orchidaceae</taxon>
        <taxon>Orchidoideae</taxon>
        <taxon>Orchideae</taxon>
        <taxon>Orchidinae</taxon>
        <taxon>Platanthera</taxon>
    </lineage>
</organism>
<dbReference type="PANTHER" id="PTHR47926">
    <property type="entry name" value="PENTATRICOPEPTIDE REPEAT-CONTAINING PROTEIN"/>
    <property type="match status" value="1"/>
</dbReference>
<feature type="repeat" description="PPR" evidence="2">
    <location>
        <begin position="268"/>
        <end position="302"/>
    </location>
</feature>
<feature type="region of interest" description="Disordered" evidence="3">
    <location>
        <begin position="1"/>
        <end position="39"/>
    </location>
</feature>
<dbReference type="InterPro" id="IPR046960">
    <property type="entry name" value="PPR_At4g14850-like_plant"/>
</dbReference>
<dbReference type="NCBIfam" id="TIGR00756">
    <property type="entry name" value="PPR"/>
    <property type="match status" value="4"/>
</dbReference>
<reference evidence="4 5" key="1">
    <citation type="journal article" date="2022" name="Nat. Plants">
        <title>Genomes of leafy and leafless Platanthera orchids illuminate the evolution of mycoheterotrophy.</title>
        <authorList>
            <person name="Li M.H."/>
            <person name="Liu K.W."/>
            <person name="Li Z."/>
            <person name="Lu H.C."/>
            <person name="Ye Q.L."/>
            <person name="Zhang D."/>
            <person name="Wang J.Y."/>
            <person name="Li Y.F."/>
            <person name="Zhong Z.M."/>
            <person name="Liu X."/>
            <person name="Yu X."/>
            <person name="Liu D.K."/>
            <person name="Tu X.D."/>
            <person name="Liu B."/>
            <person name="Hao Y."/>
            <person name="Liao X.Y."/>
            <person name="Jiang Y.T."/>
            <person name="Sun W.H."/>
            <person name="Chen J."/>
            <person name="Chen Y.Q."/>
            <person name="Ai Y."/>
            <person name="Zhai J.W."/>
            <person name="Wu S.S."/>
            <person name="Zhou Z."/>
            <person name="Hsiao Y.Y."/>
            <person name="Wu W.L."/>
            <person name="Chen Y.Y."/>
            <person name="Lin Y.F."/>
            <person name="Hsu J.L."/>
            <person name="Li C.Y."/>
            <person name="Wang Z.W."/>
            <person name="Zhao X."/>
            <person name="Zhong W.Y."/>
            <person name="Ma X.K."/>
            <person name="Ma L."/>
            <person name="Huang J."/>
            <person name="Chen G.Z."/>
            <person name="Huang M.Z."/>
            <person name="Huang L."/>
            <person name="Peng D.H."/>
            <person name="Luo Y.B."/>
            <person name="Zou S.Q."/>
            <person name="Chen S.P."/>
            <person name="Lan S."/>
            <person name="Tsai W.C."/>
            <person name="Van de Peer Y."/>
            <person name="Liu Z.J."/>
        </authorList>
    </citation>
    <scope>NUCLEOTIDE SEQUENCE [LARGE SCALE GENOMIC DNA]</scope>
    <source>
        <strain evidence="4">Lor287</strain>
    </source>
</reference>
<feature type="region of interest" description="Disordered" evidence="3">
    <location>
        <begin position="77"/>
        <end position="100"/>
    </location>
</feature>
<evidence type="ECO:0000256" key="1">
    <source>
        <dbReference type="ARBA" id="ARBA00022737"/>
    </source>
</evidence>
<keyword evidence="5" id="KW-1185">Reference proteome</keyword>
<gene>
    <name evidence="4" type="primary">PCMP-H83</name>
    <name evidence="4" type="ORF">KSP39_PZI002703</name>
</gene>
<dbReference type="InterPro" id="IPR011990">
    <property type="entry name" value="TPR-like_helical_dom_sf"/>
</dbReference>
<dbReference type="InterPro" id="IPR002885">
    <property type="entry name" value="PPR_rpt"/>
</dbReference>
<feature type="repeat" description="PPR" evidence="2">
    <location>
        <begin position="167"/>
        <end position="201"/>
    </location>
</feature>
<comment type="caution">
    <text evidence="4">The sequence shown here is derived from an EMBL/GenBank/DDBJ whole genome shotgun (WGS) entry which is preliminary data.</text>
</comment>
<keyword evidence="1" id="KW-0677">Repeat</keyword>
<accession>A0AAP0BZR6</accession>
<dbReference type="Gene3D" id="1.25.40.10">
    <property type="entry name" value="Tetratricopeptide repeat domain"/>
    <property type="match status" value="5"/>
</dbReference>
<sequence length="663" mass="72685">MERRVDIRSSSSSRACRRNSRRSGEEGGELAGEERRAGGEGDQTFFRPLILTSTALYCPWVLHSWRRRLLRRHRPSFPLHSSSSKSLQTAAPPLSDPEPTTTYSSSIASLLFSVQSFSAAVQIHGQLSKTGALVAIHTLRHHLIALYSFCRSPASASKLFDEIPQPGVVSWSFLISAYTRNGQWRESLLSFSLMRASSVSCNEFTLPSVLKACSALSDFIASNQIHAVSVVTGFESNPFVANTLITLYADFGDLSSCQKLFDAISISNMVSWNALFIAYVKNDRCERAVGFFREMVVSGMRPNEYGFSIILNACTGSHDLVRGRIVHGYLTRFGYESDRFTANALLDFYAKLGDIESAALVFEQIYNPDIISWNALISGCVLLGKDMFAVELFYKMKESGMVANEFTLSSVLKACAGASMLDLGLQIHAYMIKSGSDSDVFVGVGLVDLYAKCGHGEESLKAFNLMPVHDLVAWNALISGFSHNGDDEEAHSLFSKMRNDGFEFNRTTLTAVLKSAANSQVPTACKQTHALAFKSGMLADHHVVNGLVDAYGKCGFLEDARRVFDECPSGDIVSFTSMITALSQSGQGEEAMKLFVEMLKMDLKPDSFVCSSLLNSCAILSAHEQGKQIHTHGDYCVWELEGVSCNEGLEGDGSITLREMATP</sequence>
<dbReference type="EMBL" id="JBBWWQ010000002">
    <property type="protein sequence ID" value="KAK8954107.1"/>
    <property type="molecule type" value="Genomic_DNA"/>
</dbReference>
<dbReference type="PROSITE" id="PS51375">
    <property type="entry name" value="PPR"/>
    <property type="match status" value="5"/>
</dbReference>